<accession>A0A2H3NL52</accession>
<dbReference type="PANTHER" id="PTHR46517:SF1">
    <property type="entry name" value="FRUCTOSE-2,6-BISPHOSPHATASE TIGAR"/>
    <property type="match status" value="1"/>
</dbReference>
<dbReference type="InterPro" id="IPR029033">
    <property type="entry name" value="His_PPase_superfam"/>
</dbReference>
<evidence type="ECO:0000313" key="5">
    <source>
        <dbReference type="Proteomes" id="UP000221024"/>
    </source>
</evidence>
<dbReference type="GO" id="GO:0043456">
    <property type="term" value="P:regulation of pentose-phosphate shunt"/>
    <property type="evidence" value="ECO:0007669"/>
    <property type="project" value="TreeGrafter"/>
</dbReference>
<feature type="region of interest" description="Disordered" evidence="3">
    <location>
        <begin position="1"/>
        <end position="63"/>
    </location>
</feature>
<dbReference type="AlphaFoldDB" id="A0A2H3NL52"/>
<proteinExistence type="predicted"/>
<evidence type="ECO:0000256" key="3">
    <source>
        <dbReference type="SAM" id="MobiDB-lite"/>
    </source>
</evidence>
<dbReference type="CDD" id="cd07067">
    <property type="entry name" value="HP_PGM_like"/>
    <property type="match status" value="1"/>
</dbReference>
<dbReference type="PROSITE" id="PS00175">
    <property type="entry name" value="PG_MUTASE"/>
    <property type="match status" value="1"/>
</dbReference>
<reference evidence="4 5" key="1">
    <citation type="submission" date="2017-10" db="EMBL/GenBank/DDBJ databases">
        <title>Draft genome of Longimonas halophila.</title>
        <authorList>
            <person name="Goh K.M."/>
            <person name="Shamsir M.S."/>
            <person name="Lim S.W."/>
        </authorList>
    </citation>
    <scope>NUCLEOTIDE SEQUENCE [LARGE SCALE GENOMIC DNA]</scope>
    <source>
        <strain evidence="4 5">KCTC 42399</strain>
    </source>
</reference>
<evidence type="ECO:0000256" key="2">
    <source>
        <dbReference type="PIRSR" id="PIRSR613078-2"/>
    </source>
</evidence>
<feature type="compositionally biased region" description="Basic and acidic residues" evidence="3">
    <location>
        <begin position="42"/>
        <end position="55"/>
    </location>
</feature>
<dbReference type="EMBL" id="PDEP01000007">
    <property type="protein sequence ID" value="PEN06748.1"/>
    <property type="molecule type" value="Genomic_DNA"/>
</dbReference>
<evidence type="ECO:0000256" key="1">
    <source>
        <dbReference type="ARBA" id="ARBA00022801"/>
    </source>
</evidence>
<dbReference type="InterPro" id="IPR013078">
    <property type="entry name" value="His_Pase_superF_clade-1"/>
</dbReference>
<dbReference type="Gene3D" id="3.40.50.1240">
    <property type="entry name" value="Phosphoglycerate mutase-like"/>
    <property type="match status" value="1"/>
</dbReference>
<feature type="binding site" evidence="2">
    <location>
        <position position="148"/>
    </location>
    <ligand>
        <name>substrate</name>
    </ligand>
</feature>
<gene>
    <name evidence="4" type="ORF">CRI93_08915</name>
</gene>
<dbReference type="SUPFAM" id="SSF53254">
    <property type="entry name" value="Phosphoglycerate mutase-like"/>
    <property type="match status" value="1"/>
</dbReference>
<organism evidence="4 5">
    <name type="scientific">Longimonas halophila</name>
    <dbReference type="NCBI Taxonomy" id="1469170"/>
    <lineage>
        <taxon>Bacteria</taxon>
        <taxon>Pseudomonadati</taxon>
        <taxon>Rhodothermota</taxon>
        <taxon>Rhodothermia</taxon>
        <taxon>Rhodothermales</taxon>
        <taxon>Salisaetaceae</taxon>
        <taxon>Longimonas</taxon>
    </lineage>
</organism>
<dbReference type="Proteomes" id="UP000221024">
    <property type="component" value="Unassembled WGS sequence"/>
</dbReference>
<name>A0A2H3NL52_9BACT</name>
<comment type="caution">
    <text evidence="4">The sequence shown here is derived from an EMBL/GenBank/DDBJ whole genome shotgun (WGS) entry which is preliminary data.</text>
</comment>
<feature type="compositionally biased region" description="Low complexity" evidence="3">
    <location>
        <begin position="8"/>
        <end position="19"/>
    </location>
</feature>
<dbReference type="GO" id="GO:0004331">
    <property type="term" value="F:fructose-2,6-bisphosphate 2-phosphatase activity"/>
    <property type="evidence" value="ECO:0007669"/>
    <property type="project" value="TreeGrafter"/>
</dbReference>
<dbReference type="Pfam" id="PF00300">
    <property type="entry name" value="His_Phos_1"/>
    <property type="match status" value="1"/>
</dbReference>
<dbReference type="InterPro" id="IPR051695">
    <property type="entry name" value="Phosphoglycerate_Mutase"/>
</dbReference>
<dbReference type="SMART" id="SM00855">
    <property type="entry name" value="PGAM"/>
    <property type="match status" value="1"/>
</dbReference>
<keyword evidence="1" id="KW-0378">Hydrolase</keyword>
<protein>
    <submittedName>
        <fullName evidence="4">Phosphoglycerate mutase</fullName>
    </submittedName>
</protein>
<dbReference type="InterPro" id="IPR001345">
    <property type="entry name" value="PG/BPGM_mutase_AS"/>
</dbReference>
<dbReference type="OrthoDB" id="9782128at2"/>
<keyword evidence="5" id="KW-1185">Reference proteome</keyword>
<dbReference type="PANTHER" id="PTHR46517">
    <property type="entry name" value="FRUCTOSE-2,6-BISPHOSPHATASE TIGAR"/>
    <property type="match status" value="1"/>
</dbReference>
<dbReference type="GO" id="GO:0045820">
    <property type="term" value="P:negative regulation of glycolytic process"/>
    <property type="evidence" value="ECO:0007669"/>
    <property type="project" value="TreeGrafter"/>
</dbReference>
<dbReference type="GO" id="GO:0005829">
    <property type="term" value="C:cytosol"/>
    <property type="evidence" value="ECO:0007669"/>
    <property type="project" value="TreeGrafter"/>
</dbReference>
<evidence type="ECO:0000313" key="4">
    <source>
        <dbReference type="EMBL" id="PEN06748.1"/>
    </source>
</evidence>
<feature type="binding site" evidence="2">
    <location>
        <begin position="97"/>
        <end position="104"/>
    </location>
    <ligand>
        <name>substrate</name>
    </ligand>
</feature>
<sequence length="295" mass="32554">MGHRPNCAPAVARSVPSASGRPGAASGHRARRTPLRCIAGSDRPDARRYHSPLDRPRRRHGRRASPARYVDAWAFTFFLTSLLPAMPAEPTTLYVTRHGETDYNRDHIMQGSGVDSALNETGRAQAEALAVHLADTPLDAVYASTLVRARQTAKILGVPHEPLPYAYLDDLKEISWGVYEGTPPTDERTAAMKAIKTRWRAGEVEAPVEGGESPRQVERRARRAIDVILEAHAGEHVLVVTHGRYMRIMLASLLYDGDLTQMPNVPHANTGLYVVTHEHDTFEAQVTNSVRHLAS</sequence>